<protein>
    <recommendedName>
        <fullName evidence="5">ABC transporter domain-containing protein</fullName>
    </recommendedName>
</protein>
<dbReference type="PATRIC" id="fig|1703771.3.peg.577"/>
<dbReference type="EMBL" id="LIZT01000019">
    <property type="protein sequence ID" value="KPJ50523.1"/>
    <property type="molecule type" value="Genomic_DNA"/>
</dbReference>
<dbReference type="Proteomes" id="UP000051124">
    <property type="component" value="Unassembled WGS sequence"/>
</dbReference>
<dbReference type="SMART" id="SM00382">
    <property type="entry name" value="AAA"/>
    <property type="match status" value="1"/>
</dbReference>
<dbReference type="CDD" id="cd03255">
    <property type="entry name" value="ABC_MJ0796_LolCDE_FtsE"/>
    <property type="match status" value="1"/>
</dbReference>
<organism evidence="6 7">
    <name type="scientific">candidate division TA06 bacterium DG_26</name>
    <dbReference type="NCBI Taxonomy" id="1703771"/>
    <lineage>
        <taxon>Bacteria</taxon>
        <taxon>Bacteria division TA06</taxon>
    </lineage>
</organism>
<comment type="caution">
    <text evidence="6">The sequence shown here is derived from an EMBL/GenBank/DDBJ whole genome shotgun (WGS) entry which is preliminary data.</text>
</comment>
<keyword evidence="3" id="KW-0547">Nucleotide-binding</keyword>
<keyword evidence="4" id="KW-0067">ATP-binding</keyword>
<evidence type="ECO:0000259" key="5">
    <source>
        <dbReference type="PROSITE" id="PS50893"/>
    </source>
</evidence>
<evidence type="ECO:0000256" key="2">
    <source>
        <dbReference type="ARBA" id="ARBA00022448"/>
    </source>
</evidence>
<accession>A0A0S7WK32</accession>
<evidence type="ECO:0000256" key="1">
    <source>
        <dbReference type="ARBA" id="ARBA00005417"/>
    </source>
</evidence>
<dbReference type="PROSITE" id="PS50893">
    <property type="entry name" value="ABC_TRANSPORTER_2"/>
    <property type="match status" value="1"/>
</dbReference>
<evidence type="ECO:0000256" key="3">
    <source>
        <dbReference type="ARBA" id="ARBA00022741"/>
    </source>
</evidence>
<dbReference type="PROSITE" id="PS00211">
    <property type="entry name" value="ABC_TRANSPORTER_1"/>
    <property type="match status" value="1"/>
</dbReference>
<comment type="similarity">
    <text evidence="1">Belongs to the ABC transporter superfamily.</text>
</comment>
<feature type="domain" description="ABC transporter" evidence="5">
    <location>
        <begin position="6"/>
        <end position="220"/>
    </location>
</feature>
<dbReference type="AlphaFoldDB" id="A0A0S7WK32"/>
<dbReference type="Pfam" id="PF00005">
    <property type="entry name" value="ABC_tran"/>
    <property type="match status" value="1"/>
</dbReference>
<proteinExistence type="inferred from homology"/>
<evidence type="ECO:0000313" key="7">
    <source>
        <dbReference type="Proteomes" id="UP000051124"/>
    </source>
</evidence>
<dbReference type="InterPro" id="IPR017871">
    <property type="entry name" value="ABC_transporter-like_CS"/>
</dbReference>
<dbReference type="SUPFAM" id="SSF52540">
    <property type="entry name" value="P-loop containing nucleoside triphosphate hydrolases"/>
    <property type="match status" value="1"/>
</dbReference>
<sequence length="224" mass="25546">MSETVLRGENIHKVYRTQAEELWVLTGIDLEVKEKDMLFVTGPSGSGKSTLLHILGGLDRPTRGRVFLDSVEISSHPRNRIDALRNRNVGFVFQFHYLLSEFNCLENVAMPMLISRKPRRAVFEKSMELLVEVGLQDRVYHKPEELSGGERQKVQVARALINNPKIVLADEPTGNLDRKSSDSFVQLMLSLNERRGMTFLLVTHNEELARFGVKYRLVNGKLEV</sequence>
<reference evidence="6 7" key="1">
    <citation type="journal article" date="2015" name="Microbiome">
        <title>Genomic resolution of linkages in carbon, nitrogen, and sulfur cycling among widespread estuary sediment bacteria.</title>
        <authorList>
            <person name="Baker B.J."/>
            <person name="Lazar C.S."/>
            <person name="Teske A.P."/>
            <person name="Dick G.J."/>
        </authorList>
    </citation>
    <scope>NUCLEOTIDE SEQUENCE [LARGE SCALE GENOMIC DNA]</scope>
    <source>
        <strain evidence="6">DG_26</strain>
    </source>
</reference>
<dbReference type="InterPro" id="IPR003593">
    <property type="entry name" value="AAA+_ATPase"/>
</dbReference>
<dbReference type="PANTHER" id="PTHR42798">
    <property type="entry name" value="LIPOPROTEIN-RELEASING SYSTEM ATP-BINDING PROTEIN LOLD"/>
    <property type="match status" value="1"/>
</dbReference>
<dbReference type="Gene3D" id="3.40.50.300">
    <property type="entry name" value="P-loop containing nucleotide triphosphate hydrolases"/>
    <property type="match status" value="1"/>
</dbReference>
<keyword evidence="2" id="KW-0813">Transport</keyword>
<dbReference type="PANTHER" id="PTHR42798:SF2">
    <property type="entry name" value="ABC TRANSPORTER ATP-BINDING PROTEIN MG467-RELATED"/>
    <property type="match status" value="1"/>
</dbReference>
<evidence type="ECO:0000313" key="6">
    <source>
        <dbReference type="EMBL" id="KPJ50523.1"/>
    </source>
</evidence>
<evidence type="ECO:0000256" key="4">
    <source>
        <dbReference type="ARBA" id="ARBA00022840"/>
    </source>
</evidence>
<name>A0A0S7WK32_UNCT6</name>
<dbReference type="GO" id="GO:0005524">
    <property type="term" value="F:ATP binding"/>
    <property type="evidence" value="ECO:0007669"/>
    <property type="project" value="UniProtKB-KW"/>
</dbReference>
<gene>
    <name evidence="6" type="ORF">AMJ40_02655</name>
</gene>
<dbReference type="GO" id="GO:0016887">
    <property type="term" value="F:ATP hydrolysis activity"/>
    <property type="evidence" value="ECO:0007669"/>
    <property type="project" value="InterPro"/>
</dbReference>
<dbReference type="InterPro" id="IPR003439">
    <property type="entry name" value="ABC_transporter-like_ATP-bd"/>
</dbReference>
<dbReference type="InterPro" id="IPR017911">
    <property type="entry name" value="MacB-like_ATP-bd"/>
</dbReference>
<dbReference type="InterPro" id="IPR027417">
    <property type="entry name" value="P-loop_NTPase"/>
</dbReference>